<feature type="transmembrane region" description="Helical" evidence="7">
    <location>
        <begin position="236"/>
        <end position="260"/>
    </location>
</feature>
<dbReference type="GO" id="GO:0042910">
    <property type="term" value="F:xenobiotic transmembrane transporter activity"/>
    <property type="evidence" value="ECO:0007669"/>
    <property type="project" value="InterPro"/>
</dbReference>
<evidence type="ECO:0000256" key="5">
    <source>
        <dbReference type="ARBA" id="ARBA00022989"/>
    </source>
</evidence>
<feature type="transmembrane region" description="Helical" evidence="7">
    <location>
        <begin position="395"/>
        <end position="414"/>
    </location>
</feature>
<comment type="subcellular location">
    <subcellularLocation>
        <location evidence="1">Cell membrane</location>
        <topology evidence="1">Multi-pass membrane protein</topology>
    </subcellularLocation>
</comment>
<gene>
    <name evidence="8" type="ORF">CBW42_00905</name>
</gene>
<dbReference type="EMBL" id="NHOC01000001">
    <property type="protein sequence ID" value="OUM21900.1"/>
    <property type="molecule type" value="Genomic_DNA"/>
</dbReference>
<dbReference type="CDD" id="cd13138">
    <property type="entry name" value="MATE_yoeA_like"/>
    <property type="match status" value="1"/>
</dbReference>
<feature type="transmembrane region" description="Helical" evidence="7">
    <location>
        <begin position="12"/>
        <end position="33"/>
    </location>
</feature>
<keyword evidence="5 7" id="KW-1133">Transmembrane helix</keyword>
<feature type="transmembrane region" description="Helical" evidence="7">
    <location>
        <begin position="266"/>
        <end position="285"/>
    </location>
</feature>
<dbReference type="NCBIfam" id="TIGR00797">
    <property type="entry name" value="matE"/>
    <property type="match status" value="1"/>
</dbReference>
<comment type="caution">
    <text evidence="8">The sequence shown here is derived from an EMBL/GenBank/DDBJ whole genome shotgun (WGS) entry which is preliminary data.</text>
</comment>
<evidence type="ECO:0000256" key="3">
    <source>
        <dbReference type="ARBA" id="ARBA00022475"/>
    </source>
</evidence>
<dbReference type="GO" id="GO:0005886">
    <property type="term" value="C:plasma membrane"/>
    <property type="evidence" value="ECO:0007669"/>
    <property type="project" value="UniProtKB-SubCell"/>
</dbReference>
<evidence type="ECO:0000313" key="9">
    <source>
        <dbReference type="Proteomes" id="UP000194903"/>
    </source>
</evidence>
<evidence type="ECO:0000256" key="1">
    <source>
        <dbReference type="ARBA" id="ARBA00004651"/>
    </source>
</evidence>
<feature type="transmembrane region" description="Helical" evidence="7">
    <location>
        <begin position="191"/>
        <end position="215"/>
    </location>
</feature>
<dbReference type="InterPro" id="IPR002528">
    <property type="entry name" value="MATE_fam"/>
</dbReference>
<keyword evidence="6 7" id="KW-0472">Membrane</keyword>
<feature type="transmembrane region" description="Helical" evidence="7">
    <location>
        <begin position="420"/>
        <end position="439"/>
    </location>
</feature>
<evidence type="ECO:0000256" key="4">
    <source>
        <dbReference type="ARBA" id="ARBA00022692"/>
    </source>
</evidence>
<feature type="transmembrane region" description="Helical" evidence="7">
    <location>
        <begin position="314"/>
        <end position="333"/>
    </location>
</feature>
<feature type="transmembrane region" description="Helical" evidence="7">
    <location>
        <begin position="164"/>
        <end position="185"/>
    </location>
</feature>
<proteinExistence type="predicted"/>
<dbReference type="PANTHER" id="PTHR43549:SF3">
    <property type="entry name" value="MULTIDRUG RESISTANCE PROTEIN YPNP-RELATED"/>
    <property type="match status" value="1"/>
</dbReference>
<dbReference type="PIRSF" id="PIRSF006603">
    <property type="entry name" value="DinF"/>
    <property type="match status" value="1"/>
</dbReference>
<feature type="transmembrane region" description="Helical" evidence="7">
    <location>
        <begin position="53"/>
        <end position="79"/>
    </location>
</feature>
<reference evidence="8 9" key="1">
    <citation type="submission" date="2017-05" db="EMBL/GenBank/DDBJ databases">
        <title>Butyricicoccus porcorum sp. nov. a butyrate-producing bacterium from the swine intestinal tract.</title>
        <authorList>
            <person name="Trachsel J."/>
            <person name="Humphrey S."/>
            <person name="Allen H.K."/>
        </authorList>
    </citation>
    <scope>NUCLEOTIDE SEQUENCE [LARGE SCALE GENOMIC DNA]</scope>
    <source>
        <strain evidence="8">BB10</strain>
    </source>
</reference>
<feature type="transmembrane region" description="Helical" evidence="7">
    <location>
        <begin position="91"/>
        <end position="112"/>
    </location>
</feature>
<evidence type="ECO:0000256" key="6">
    <source>
        <dbReference type="ARBA" id="ARBA00023136"/>
    </source>
</evidence>
<evidence type="ECO:0000256" key="2">
    <source>
        <dbReference type="ARBA" id="ARBA00022448"/>
    </source>
</evidence>
<dbReference type="GO" id="GO:0015297">
    <property type="term" value="F:antiporter activity"/>
    <property type="evidence" value="ECO:0007669"/>
    <property type="project" value="InterPro"/>
</dbReference>
<evidence type="ECO:0000313" key="8">
    <source>
        <dbReference type="EMBL" id="OUM21900.1"/>
    </source>
</evidence>
<dbReference type="AlphaFoldDB" id="A0A252F8B0"/>
<accession>A0A252F8B0</accession>
<dbReference type="InterPro" id="IPR052031">
    <property type="entry name" value="Membrane_Transporter-Flippase"/>
</dbReference>
<dbReference type="Pfam" id="PF01554">
    <property type="entry name" value="MatE"/>
    <property type="match status" value="2"/>
</dbReference>
<organism evidence="8 9">
    <name type="scientific">Butyricicoccus porcorum</name>
    <dbReference type="NCBI Taxonomy" id="1945634"/>
    <lineage>
        <taxon>Bacteria</taxon>
        <taxon>Bacillati</taxon>
        <taxon>Bacillota</taxon>
        <taxon>Clostridia</taxon>
        <taxon>Eubacteriales</taxon>
        <taxon>Butyricicoccaceae</taxon>
        <taxon>Butyricicoccus</taxon>
    </lineage>
</organism>
<keyword evidence="3" id="KW-1003">Cell membrane</keyword>
<feature type="transmembrane region" description="Helical" evidence="7">
    <location>
        <begin position="132"/>
        <end position="157"/>
    </location>
</feature>
<protein>
    <submittedName>
        <fullName evidence="8">MATE family efflux transporter</fullName>
    </submittedName>
</protein>
<keyword evidence="9" id="KW-1185">Reference proteome</keyword>
<dbReference type="InterPro" id="IPR048279">
    <property type="entry name" value="MdtK-like"/>
</dbReference>
<evidence type="ECO:0000256" key="7">
    <source>
        <dbReference type="SAM" id="Phobius"/>
    </source>
</evidence>
<name>A0A252F8B0_9FIRM</name>
<feature type="transmembrane region" description="Helical" evidence="7">
    <location>
        <begin position="353"/>
        <end position="374"/>
    </location>
</feature>
<keyword evidence="4 7" id="KW-0812">Transmembrane</keyword>
<dbReference type="Proteomes" id="UP000194903">
    <property type="component" value="Unassembled WGS sequence"/>
</dbReference>
<dbReference type="PANTHER" id="PTHR43549">
    <property type="entry name" value="MULTIDRUG RESISTANCE PROTEIN YPNP-RELATED"/>
    <property type="match status" value="1"/>
</dbReference>
<dbReference type="OrthoDB" id="9776324at2"/>
<keyword evidence="2" id="KW-0813">Transport</keyword>
<sequence length="478" mass="51922">MTDMTKGSPFKILLKFVLPMLLSMVFQQMYNLADSVIAGRYLGVDALAATGAAYPITVLFLAVATGASLGSSVVISQLFGAHDHVRMRAAVNTAVITLITLSLVLTVAGQIACPALMSFINTPKDIFEPTMVYLRIYIAGLLFLFLYNTATAIFNGLGDSRTPLYFLAFSTTFNVILDVLFVTTFDMGIAGVGWATLIAQGLSSILAILTLVRRLSRIKTERKPARFDTHLLRRMSLIAIPSICQQSFVSIGVFFVQGLVNSLGPFTVAGFSAALKVSTFALMVMNSLPNALSSYAAQNIGAQDIPRVRQGIRACVLMSEIIICSIIALFFFAGDQILGLFMGSDANGSVINIGVQYLLIVAPFYPLVGVKNCCDSVLRGGGAMGPFMVTTLADLVLRVVLAYALMPICGFAGICYAYPLGWIIGTSISIIFYISNIWIPKYMRQAKQQGFVLHPICRAEEEQKQQTHRLHLPFAVRH</sequence>